<reference evidence="3 4" key="1">
    <citation type="journal article" date="2010" name="Nature">
        <title>The Ectocarpus genome and the independent evolution of multicellularity in brown algae.</title>
        <authorList>
            <person name="Cock J.M."/>
            <person name="Sterck L."/>
            <person name="Rouze P."/>
            <person name="Scornet D."/>
            <person name="Allen A.E."/>
            <person name="Amoutzias G."/>
            <person name="Anthouard V."/>
            <person name="Artiguenave F."/>
            <person name="Aury J.M."/>
            <person name="Badger J.H."/>
            <person name="Beszteri B."/>
            <person name="Billiau K."/>
            <person name="Bonnet E."/>
            <person name="Bothwell J.H."/>
            <person name="Bowler C."/>
            <person name="Boyen C."/>
            <person name="Brownlee C."/>
            <person name="Carrano C.J."/>
            <person name="Charrier B."/>
            <person name="Cho G.Y."/>
            <person name="Coelho S.M."/>
            <person name="Collen J."/>
            <person name="Corre E."/>
            <person name="Da Silva C."/>
            <person name="Delage L."/>
            <person name="Delaroque N."/>
            <person name="Dittami S.M."/>
            <person name="Doulbeau S."/>
            <person name="Elias M."/>
            <person name="Farnham G."/>
            <person name="Gachon C.M."/>
            <person name="Gschloessl B."/>
            <person name="Heesch S."/>
            <person name="Jabbari K."/>
            <person name="Jubin C."/>
            <person name="Kawai H."/>
            <person name="Kimura K."/>
            <person name="Kloareg B."/>
            <person name="Kupper F.C."/>
            <person name="Lang D."/>
            <person name="Le Bail A."/>
            <person name="Leblanc C."/>
            <person name="Lerouge P."/>
            <person name="Lohr M."/>
            <person name="Lopez P.J."/>
            <person name="Martens C."/>
            <person name="Maumus F."/>
            <person name="Michel G."/>
            <person name="Miranda-Saavedra D."/>
            <person name="Morales J."/>
            <person name="Moreau H."/>
            <person name="Motomura T."/>
            <person name="Nagasato C."/>
            <person name="Napoli C.A."/>
            <person name="Nelson D.R."/>
            <person name="Nyvall-Collen P."/>
            <person name="Peters A.F."/>
            <person name="Pommier C."/>
            <person name="Potin P."/>
            <person name="Poulain J."/>
            <person name="Quesneville H."/>
            <person name="Read B."/>
            <person name="Rensing S.A."/>
            <person name="Ritter A."/>
            <person name="Rousvoal S."/>
            <person name="Samanta M."/>
            <person name="Samson G."/>
            <person name="Schroeder D.C."/>
            <person name="Segurens B."/>
            <person name="Strittmatter M."/>
            <person name="Tonon T."/>
            <person name="Tregear J.W."/>
            <person name="Valentin K."/>
            <person name="von Dassow P."/>
            <person name="Yamagishi T."/>
            <person name="Van de Peer Y."/>
            <person name="Wincker P."/>
        </authorList>
    </citation>
    <scope>NUCLEOTIDE SEQUENCE [LARGE SCALE GENOMIC DNA]</scope>
    <source>
        <strain evidence="4">Ec32 / CCAP1310/4</strain>
    </source>
</reference>
<dbReference type="Proteomes" id="UP000002630">
    <property type="component" value="Linkage Group LG27"/>
</dbReference>
<feature type="region of interest" description="Disordered" evidence="2">
    <location>
        <begin position="95"/>
        <end position="121"/>
    </location>
</feature>
<proteinExistence type="predicted"/>
<accession>D8LCH6</accession>
<sequence>MRFYYTKLEEGRERWRSRLERLQEECSEERKAVREQVSRLTERAEGAEAAARRAAGVREDKSAGLRASLSAEFAQVEAKVAAVLGRKTEQADALKERLTSLQGQTKAREEELSDHRRRTFS</sequence>
<dbReference type="AlphaFoldDB" id="D8LCH6"/>
<dbReference type="InParanoid" id="D8LCH6"/>
<keyword evidence="1" id="KW-0175">Coiled coil</keyword>
<keyword evidence="4" id="KW-1185">Reference proteome</keyword>
<dbReference type="OrthoDB" id="10373183at2759"/>
<organism evidence="3 4">
    <name type="scientific">Ectocarpus siliculosus</name>
    <name type="common">Brown alga</name>
    <name type="synonym">Conferva siliculosa</name>
    <dbReference type="NCBI Taxonomy" id="2880"/>
    <lineage>
        <taxon>Eukaryota</taxon>
        <taxon>Sar</taxon>
        <taxon>Stramenopiles</taxon>
        <taxon>Ochrophyta</taxon>
        <taxon>PX clade</taxon>
        <taxon>Phaeophyceae</taxon>
        <taxon>Ectocarpales</taxon>
        <taxon>Ectocarpaceae</taxon>
        <taxon>Ectocarpus</taxon>
    </lineage>
</organism>
<evidence type="ECO:0000256" key="2">
    <source>
        <dbReference type="SAM" id="MobiDB-lite"/>
    </source>
</evidence>
<evidence type="ECO:0000313" key="3">
    <source>
        <dbReference type="EMBL" id="CBN78212.1"/>
    </source>
</evidence>
<dbReference type="EMBL" id="FN647715">
    <property type="protein sequence ID" value="CBN78212.1"/>
    <property type="molecule type" value="Genomic_DNA"/>
</dbReference>
<evidence type="ECO:0000313" key="4">
    <source>
        <dbReference type="Proteomes" id="UP000002630"/>
    </source>
</evidence>
<gene>
    <name evidence="3" type="ORF">Esi_0103_0075</name>
</gene>
<name>D8LCH6_ECTSI</name>
<dbReference type="EMBL" id="FN649752">
    <property type="protein sequence ID" value="CBN78212.1"/>
    <property type="molecule type" value="Genomic_DNA"/>
</dbReference>
<feature type="coiled-coil region" evidence="1">
    <location>
        <begin position="5"/>
        <end position="50"/>
    </location>
</feature>
<evidence type="ECO:0000256" key="1">
    <source>
        <dbReference type="SAM" id="Coils"/>
    </source>
</evidence>
<protein>
    <submittedName>
        <fullName evidence="3">Uncharacterized protein</fullName>
    </submittedName>
</protein>